<name>A0ACB7XV42_9ERIC</name>
<dbReference type="EMBL" id="CM037151">
    <property type="protein sequence ID" value="KAH7844405.1"/>
    <property type="molecule type" value="Genomic_DNA"/>
</dbReference>
<keyword evidence="2" id="KW-1185">Reference proteome</keyword>
<evidence type="ECO:0000313" key="1">
    <source>
        <dbReference type="EMBL" id="KAH7844405.1"/>
    </source>
</evidence>
<gene>
    <name evidence="1" type="ORF">Vadar_027587</name>
</gene>
<comment type="caution">
    <text evidence="1">The sequence shown here is derived from an EMBL/GenBank/DDBJ whole genome shotgun (WGS) entry which is preliminary data.</text>
</comment>
<dbReference type="Proteomes" id="UP000828048">
    <property type="component" value="Chromosome 1"/>
</dbReference>
<reference evidence="1 2" key="1">
    <citation type="journal article" date="2021" name="Hortic Res">
        <title>High-quality reference genome and annotation aids understanding of berry development for evergreen blueberry (Vaccinium darrowii).</title>
        <authorList>
            <person name="Yu J."/>
            <person name="Hulse-Kemp A.M."/>
            <person name="Babiker E."/>
            <person name="Staton M."/>
        </authorList>
    </citation>
    <scope>NUCLEOTIDE SEQUENCE [LARGE SCALE GENOMIC DNA]</scope>
    <source>
        <strain evidence="2">cv. NJ 8807/NJ 8810</strain>
        <tissue evidence="1">Young leaf</tissue>
    </source>
</reference>
<protein>
    <submittedName>
        <fullName evidence="1">Uncharacterized protein</fullName>
    </submittedName>
</protein>
<accession>A0ACB7XV42</accession>
<organism evidence="1 2">
    <name type="scientific">Vaccinium darrowii</name>
    <dbReference type="NCBI Taxonomy" id="229202"/>
    <lineage>
        <taxon>Eukaryota</taxon>
        <taxon>Viridiplantae</taxon>
        <taxon>Streptophyta</taxon>
        <taxon>Embryophyta</taxon>
        <taxon>Tracheophyta</taxon>
        <taxon>Spermatophyta</taxon>
        <taxon>Magnoliopsida</taxon>
        <taxon>eudicotyledons</taxon>
        <taxon>Gunneridae</taxon>
        <taxon>Pentapetalae</taxon>
        <taxon>asterids</taxon>
        <taxon>Ericales</taxon>
        <taxon>Ericaceae</taxon>
        <taxon>Vaccinioideae</taxon>
        <taxon>Vaccinieae</taxon>
        <taxon>Vaccinium</taxon>
    </lineage>
</organism>
<sequence>MVPVFQRKTLELSDVLEQFIGNLDWEKFAEELTLCLDWVINHRFFFAIKNHFDWVNQIVSVRNIVTPKDDAVREEKKLQAVSSYKHGCDISSRQAFLVILTICLLLCGPAIGEQTCSDCGIALAWGPTFYNGRPSIVLPTAFNQKWRNLNGQSTYFWDKEWQKHGHCCPLQDFVAYLQFRITVFMTFELALGTPIHQELI</sequence>
<proteinExistence type="predicted"/>
<evidence type="ECO:0000313" key="2">
    <source>
        <dbReference type="Proteomes" id="UP000828048"/>
    </source>
</evidence>